<dbReference type="InterPro" id="IPR000073">
    <property type="entry name" value="AB_hydrolase_1"/>
</dbReference>
<dbReference type="InterPro" id="IPR036188">
    <property type="entry name" value="FAD/NAD-bd_sf"/>
</dbReference>
<keyword evidence="8" id="KW-1207">Sterol metabolism</keyword>
<gene>
    <name evidence="20" type="ORF">I5907_08515</name>
</gene>
<name>A0A931E9Q6_9BACT</name>
<dbReference type="RefSeq" id="WP_196990288.1">
    <property type="nucleotide sequence ID" value="NZ_JADWYR010000001.1"/>
</dbReference>
<reference evidence="20" key="1">
    <citation type="submission" date="2020-11" db="EMBL/GenBank/DDBJ databases">
        <title>Bacterial whole genome sequence for Panacibacter sp. DH6.</title>
        <authorList>
            <person name="Le V."/>
            <person name="Ko S."/>
            <person name="Ahn C.-Y."/>
            <person name="Oh H.-M."/>
        </authorList>
    </citation>
    <scope>NUCLEOTIDE SEQUENCE</scope>
    <source>
        <strain evidence="20">DH6</strain>
    </source>
</reference>
<dbReference type="Pfam" id="PF00561">
    <property type="entry name" value="Abhydrolase_1"/>
    <property type="match status" value="1"/>
</dbReference>
<comment type="cofactor">
    <cofactor evidence="1">
        <name>FAD</name>
        <dbReference type="ChEBI" id="CHEBI:57692"/>
    </cofactor>
</comment>
<dbReference type="GO" id="GO:0008203">
    <property type="term" value="P:cholesterol metabolic process"/>
    <property type="evidence" value="ECO:0007669"/>
    <property type="project" value="UniProtKB-KW"/>
</dbReference>
<keyword evidence="6" id="KW-0560">Oxidoreductase</keyword>
<evidence type="ECO:0000259" key="19">
    <source>
        <dbReference type="Pfam" id="PF05199"/>
    </source>
</evidence>
<evidence type="ECO:0000256" key="1">
    <source>
        <dbReference type="ARBA" id="ARBA00001974"/>
    </source>
</evidence>
<evidence type="ECO:0000256" key="3">
    <source>
        <dbReference type="ARBA" id="ARBA00022548"/>
    </source>
</evidence>
<dbReference type="InterPro" id="IPR052542">
    <property type="entry name" value="Cholesterol_Oxidase"/>
</dbReference>
<comment type="caution">
    <text evidence="20">The sequence shown here is derived from an EMBL/GenBank/DDBJ whole genome shotgun (WGS) entry which is preliminary data.</text>
</comment>
<comment type="pathway">
    <text evidence="12">Steroid metabolism; cholesterol degradation.</text>
</comment>
<evidence type="ECO:0000259" key="18">
    <source>
        <dbReference type="Pfam" id="PF00890"/>
    </source>
</evidence>
<keyword evidence="9" id="KW-0753">Steroid metabolism</keyword>
<dbReference type="EMBL" id="JADWYR010000001">
    <property type="protein sequence ID" value="MBG9376276.1"/>
    <property type="molecule type" value="Genomic_DNA"/>
</dbReference>
<dbReference type="EC" id="1.1.3.6" evidence="13"/>
<keyword evidence="10" id="KW-0413">Isomerase</keyword>
<dbReference type="InterPro" id="IPR029058">
    <property type="entry name" value="AB_hydrolase_fold"/>
</dbReference>
<feature type="domain" description="FAD-dependent oxidoreductase 2 FAD-binding" evidence="18">
    <location>
        <begin position="17"/>
        <end position="49"/>
    </location>
</feature>
<dbReference type="InterPro" id="IPR000172">
    <property type="entry name" value="GMC_OxRdtase_N"/>
</dbReference>
<feature type="domain" description="Glucose-methanol-choline oxidoreductase C-terminal" evidence="19">
    <location>
        <begin position="490"/>
        <end position="552"/>
    </location>
</feature>
<keyword evidence="5" id="KW-0274">FAD</keyword>
<evidence type="ECO:0000256" key="13">
    <source>
        <dbReference type="ARBA" id="ARBA00049723"/>
    </source>
</evidence>
<evidence type="ECO:0000256" key="6">
    <source>
        <dbReference type="ARBA" id="ARBA00023002"/>
    </source>
</evidence>
<dbReference type="Gene3D" id="3.40.50.1820">
    <property type="entry name" value="alpha/beta hydrolase"/>
    <property type="match status" value="1"/>
</dbReference>
<dbReference type="InterPro" id="IPR007867">
    <property type="entry name" value="GMC_OxRtase_C"/>
</dbReference>
<keyword evidence="4" id="KW-0285">Flavoprotein</keyword>
<sequence length="1143" mass="125442">MRYLSLPPEEIKPAYEVVIIGSGYGGGIAASRLSRAGKKVCVLERGKEFQPGEYPDTLLEATEHMQVHTAGGHRGSATGLFDFHVHKGISVLVGCGLGGTSLINANVSIKPEERVFDDPRWPQVLRDEFDNPGSLLVRGYDLAADMLKAKPMPAHIITGKLQALQKSADTNHEKFYRTAINVNFDVDGENHVGVQQKPCNLCGDCCSGCNYSAKNTLIMNYLPDAKAHGAEIFTEAAVSHIEKKGDKWHVHYVTVNTGENLFDAPELFVEADIVVLSAGTLGSTEILLRSKEKGLAVSDKVGYEFSGNGDVLGFAYNTDVEVNGVGAGSHKLDEDKLPGPCITGVIDLRYQQNPDDGMIVEDAAIPGALAAILPEALSLDSTLLGKVEEDDSDKGMVNKIKHKARIVDSIVRGAYHGAIKNTQTYLLMTHDGEHGKFELKNDRLNIDWSTVGKEAIFQKADAQLRKETLSLSGVYIKNPVWVKEMNNELVTVHPLGGCFMGETIESGVVNHKGQVFAKDSTAGVYENFYITDGSVIPRSLGVNPLLTISAVAERCCAILAADRGWTIDYGSAKKVAPPPSADKTVGVEFSETMRGFFTKGITNNDYKTGFEKGEVAAESFEFTLTIRSNDVYKTISDPTHPAFMSGTVMAPGLSARPINVSEGLFNLFVDDPDSVNTKLMKYAMRLDTEEGKQYYFKGFKYVHHDRGLDEWPDTSTLYITIFEGNNDSGAVAGQGILHILMADFAKQMRTMKAVNASSTAEGLKALAAFGKYFARSLFEVYGGIAAPLQFFGLDAPPRKKRELRTSAPGYYPFTTQDNIQLLLTRYNGGTKGPLLMVHPFNGNRLNFSIDTIDTNLTEYFYNNGFDVWLLDNRLSSFMPSASGQHTCDAIAQYDYPAAINTIRSVTGAAQVDVLAHCVGSITMFMSLLQGLQGVRSMISTQIASDFYPATQVKLKAGLHLPQVLDALGIHSLNAFVDNDKSWQTKLYNEFVKLYADAVADFCTDPVCQRMTFMFGPLYEHTNLNAATHSANIEMWGIANMTTYSQLTKMIRAKKLLNAAGEDVYMPHIDRLAIPITFIHGEKNRVFAPESTLTTYNNLCNSNGKALYAHHLVKDYGHNDCLYGKNAAADVYPLMLQHFSRFYQ</sequence>
<evidence type="ECO:0000256" key="11">
    <source>
        <dbReference type="ARBA" id="ARBA00038856"/>
    </source>
</evidence>
<evidence type="ECO:0000256" key="9">
    <source>
        <dbReference type="ARBA" id="ARBA00023221"/>
    </source>
</evidence>
<evidence type="ECO:0000256" key="2">
    <source>
        <dbReference type="ARBA" id="ARBA00010790"/>
    </source>
</evidence>
<dbReference type="EC" id="5.3.3.1" evidence="11"/>
<evidence type="ECO:0000256" key="10">
    <source>
        <dbReference type="ARBA" id="ARBA00023235"/>
    </source>
</evidence>
<dbReference type="Pfam" id="PF05199">
    <property type="entry name" value="GMC_oxred_C"/>
    <property type="match status" value="1"/>
</dbReference>
<keyword evidence="20" id="KW-0378">Hydrolase</keyword>
<keyword evidence="3" id="KW-0153">Cholesterol metabolism</keyword>
<evidence type="ECO:0000256" key="4">
    <source>
        <dbReference type="ARBA" id="ARBA00022630"/>
    </source>
</evidence>
<dbReference type="GO" id="GO:0004769">
    <property type="term" value="F:steroid Delta-isomerase activity"/>
    <property type="evidence" value="ECO:0007669"/>
    <property type="project" value="UniProtKB-EC"/>
</dbReference>
<dbReference type="GO" id="GO:0050660">
    <property type="term" value="F:flavin adenine dinucleotide binding"/>
    <property type="evidence" value="ECO:0007669"/>
    <property type="project" value="InterPro"/>
</dbReference>
<keyword evidence="21" id="KW-1185">Reference proteome</keyword>
<dbReference type="SUPFAM" id="SSF51905">
    <property type="entry name" value="FAD/NAD(P)-binding domain"/>
    <property type="match status" value="1"/>
</dbReference>
<evidence type="ECO:0000256" key="7">
    <source>
        <dbReference type="ARBA" id="ARBA00023098"/>
    </source>
</evidence>
<evidence type="ECO:0000256" key="5">
    <source>
        <dbReference type="ARBA" id="ARBA00022827"/>
    </source>
</evidence>
<dbReference type="InterPro" id="IPR003953">
    <property type="entry name" value="FAD-dep_OxRdtase_2_FAD-bd"/>
</dbReference>
<evidence type="ECO:0000313" key="21">
    <source>
        <dbReference type="Proteomes" id="UP000628448"/>
    </source>
</evidence>
<organism evidence="20 21">
    <name type="scientific">Panacibacter microcysteis</name>
    <dbReference type="NCBI Taxonomy" id="2793269"/>
    <lineage>
        <taxon>Bacteria</taxon>
        <taxon>Pseudomonadati</taxon>
        <taxon>Bacteroidota</taxon>
        <taxon>Chitinophagia</taxon>
        <taxon>Chitinophagales</taxon>
        <taxon>Chitinophagaceae</taxon>
        <taxon>Panacibacter</taxon>
    </lineage>
</organism>
<evidence type="ECO:0000259" key="17">
    <source>
        <dbReference type="Pfam" id="PF00732"/>
    </source>
</evidence>
<dbReference type="AlphaFoldDB" id="A0A931E9Q6"/>
<evidence type="ECO:0000256" key="15">
    <source>
        <dbReference type="ARBA" id="ARBA00049778"/>
    </source>
</evidence>
<proteinExistence type="inferred from homology"/>
<evidence type="ECO:0000256" key="14">
    <source>
        <dbReference type="ARBA" id="ARBA00049744"/>
    </source>
</evidence>
<protein>
    <recommendedName>
        <fullName evidence="14">Cholesterol oxidase</fullName>
        <ecNumber evidence="13">1.1.3.6</ecNumber>
        <ecNumber evidence="11">5.3.3.1</ecNumber>
    </recommendedName>
    <alternativeName>
        <fullName evidence="15">Cholesterol isomerase</fullName>
    </alternativeName>
</protein>
<evidence type="ECO:0000259" key="16">
    <source>
        <dbReference type="Pfam" id="PF00561"/>
    </source>
</evidence>
<evidence type="ECO:0000313" key="20">
    <source>
        <dbReference type="EMBL" id="MBG9376276.1"/>
    </source>
</evidence>
<evidence type="ECO:0000256" key="12">
    <source>
        <dbReference type="ARBA" id="ARBA00049645"/>
    </source>
</evidence>
<feature type="domain" description="Glucose-methanol-choline oxidoreductase N-terminal" evidence="17">
    <location>
        <begin position="86"/>
        <end position="290"/>
    </location>
</feature>
<dbReference type="Proteomes" id="UP000628448">
    <property type="component" value="Unassembled WGS sequence"/>
</dbReference>
<keyword evidence="7" id="KW-0443">Lipid metabolism</keyword>
<comment type="similarity">
    <text evidence="2">Belongs to the GMC oxidoreductase family.</text>
</comment>
<evidence type="ECO:0000256" key="8">
    <source>
        <dbReference type="ARBA" id="ARBA00023166"/>
    </source>
</evidence>
<dbReference type="GO" id="GO:0016995">
    <property type="term" value="F:cholesterol oxidase activity"/>
    <property type="evidence" value="ECO:0007669"/>
    <property type="project" value="UniProtKB-EC"/>
</dbReference>
<dbReference type="SUPFAM" id="SSF53474">
    <property type="entry name" value="alpha/beta-Hydrolases"/>
    <property type="match status" value="1"/>
</dbReference>
<dbReference type="Gene3D" id="3.50.50.60">
    <property type="entry name" value="FAD/NAD(P)-binding domain"/>
    <property type="match status" value="3"/>
</dbReference>
<dbReference type="PANTHER" id="PTHR47470">
    <property type="entry name" value="CHOLESTEROL OXIDASE"/>
    <property type="match status" value="1"/>
</dbReference>
<dbReference type="Pfam" id="PF00732">
    <property type="entry name" value="GMC_oxred_N"/>
    <property type="match status" value="1"/>
</dbReference>
<dbReference type="PANTHER" id="PTHR47470:SF1">
    <property type="entry name" value="FAD-DEPENDENT OXIDOREDUCTASE 2 FAD BINDING DOMAIN-CONTAINING PROTEIN"/>
    <property type="match status" value="1"/>
</dbReference>
<dbReference type="GO" id="GO:0016787">
    <property type="term" value="F:hydrolase activity"/>
    <property type="evidence" value="ECO:0007669"/>
    <property type="project" value="UniProtKB-KW"/>
</dbReference>
<dbReference type="Pfam" id="PF00890">
    <property type="entry name" value="FAD_binding_2"/>
    <property type="match status" value="1"/>
</dbReference>
<feature type="domain" description="AB hydrolase-1" evidence="16">
    <location>
        <begin position="833"/>
        <end position="1122"/>
    </location>
</feature>
<accession>A0A931E9Q6</accession>